<evidence type="ECO:0000256" key="2">
    <source>
        <dbReference type="SAM" id="Phobius"/>
    </source>
</evidence>
<proteinExistence type="predicted"/>
<dbReference type="AlphaFoldDB" id="A0A9W3KBP7"/>
<feature type="transmembrane region" description="Helical" evidence="2">
    <location>
        <begin position="33"/>
        <end position="56"/>
    </location>
</feature>
<protein>
    <submittedName>
        <fullName evidence="3">Uncharacterized protein</fullName>
    </submittedName>
</protein>
<feature type="region of interest" description="Disordered" evidence="1">
    <location>
        <begin position="101"/>
        <end position="125"/>
    </location>
</feature>
<dbReference type="KEGG" id="bthu:YBT1518_p00075"/>
<geneLocation type="plasmid" evidence="3 4">
    <name>pBMB0228</name>
</geneLocation>
<keyword evidence="2" id="KW-0812">Transmembrane</keyword>
<name>A0A9W3KBP7_BACTU</name>
<keyword evidence="2" id="KW-1133">Transmembrane helix</keyword>
<sequence>MFIICYIVNLINYLLSEIKTIIRGIFMKTYKKLATLAPIAVLSTSILVSPVMTFAAEKSPTEGQTIQKNVAQQNHIIQGYLIKNGIKTPIYKGDSITDQAEQTSDAPYPQLSSNPNDAIPNAGATHTENGNIGSILYFQHFNFFKLGDIKNTVETDSAENLGVLMGLTMSSNVYIEKQDNGTFIFGKYDPLTLQKKPSMTVNSNDNLKSLFDSTITRDTFFSKVGSGVVPKNGTYTFSQAVTSGLTTSDAIGGALTLGYKVSVTEGGGIFPAAASEEFSAQLTASYNHTITVSSQVTNTQTLSNPKAPDGYQYDKYVGAVYQLKSIYKMNPSSKLNEFLTNGTANLDNRAQSFQYDDSTLYLAVTPGAGN</sequence>
<gene>
    <name evidence="3" type="ORF">YBT1518_p00075</name>
</gene>
<evidence type="ECO:0000256" key="1">
    <source>
        <dbReference type="SAM" id="MobiDB-lite"/>
    </source>
</evidence>
<organism evidence="3 4">
    <name type="scientific">Bacillus thuringiensis YBT-1518</name>
    <dbReference type="NCBI Taxonomy" id="529122"/>
    <lineage>
        <taxon>Bacteria</taxon>
        <taxon>Bacillati</taxon>
        <taxon>Bacillota</taxon>
        <taxon>Bacilli</taxon>
        <taxon>Bacillales</taxon>
        <taxon>Bacillaceae</taxon>
        <taxon>Bacillus</taxon>
        <taxon>Bacillus cereus group</taxon>
    </lineage>
</organism>
<keyword evidence="3" id="KW-0614">Plasmid</keyword>
<reference evidence="3 4" key="1">
    <citation type="submission" date="2011-01" db="EMBL/GenBank/DDBJ databases">
        <authorList>
            <person name="Sun M."/>
            <person name="Guo S."/>
            <person name="Wang P."/>
        </authorList>
    </citation>
    <scope>NUCLEOTIDE SEQUENCE [LARGE SCALE GENOMIC DNA]</scope>
    <source>
        <strain evidence="3 4">YBT-1518</strain>
        <plasmid evidence="3 4">pBMB0228</plasmid>
    </source>
</reference>
<keyword evidence="2" id="KW-0472">Membrane</keyword>
<accession>A0A9W3KBP7</accession>
<evidence type="ECO:0000313" key="3">
    <source>
        <dbReference type="EMBL" id="AGC39300.1"/>
    </source>
</evidence>
<dbReference type="Proteomes" id="UP000018566">
    <property type="component" value="Plasmid pBMB0228"/>
</dbReference>
<dbReference type="EMBL" id="CP002486">
    <property type="protein sequence ID" value="AGC39300.1"/>
    <property type="molecule type" value="Genomic_DNA"/>
</dbReference>
<evidence type="ECO:0000313" key="4">
    <source>
        <dbReference type="Proteomes" id="UP000018566"/>
    </source>
</evidence>
<feature type="compositionally biased region" description="Polar residues" evidence="1">
    <location>
        <begin position="101"/>
        <end position="116"/>
    </location>
</feature>